<dbReference type="AlphaFoldDB" id="A0A6S7FR08"/>
<evidence type="ECO:0000313" key="1">
    <source>
        <dbReference type="EMBL" id="CAB3982364.1"/>
    </source>
</evidence>
<organism evidence="1 2">
    <name type="scientific">Paramuricea clavata</name>
    <name type="common">Red gorgonian</name>
    <name type="synonym">Violescent sea-whip</name>
    <dbReference type="NCBI Taxonomy" id="317549"/>
    <lineage>
        <taxon>Eukaryota</taxon>
        <taxon>Metazoa</taxon>
        <taxon>Cnidaria</taxon>
        <taxon>Anthozoa</taxon>
        <taxon>Octocorallia</taxon>
        <taxon>Malacalcyonacea</taxon>
        <taxon>Plexauridae</taxon>
        <taxon>Paramuricea</taxon>
    </lineage>
</organism>
<comment type="caution">
    <text evidence="1">The sequence shown here is derived from an EMBL/GenBank/DDBJ whole genome shotgun (WGS) entry which is preliminary data.</text>
</comment>
<gene>
    <name evidence="1" type="ORF">PACLA_8A010405</name>
</gene>
<sequence length="195" mass="22098">MATFAAKLIFYFAIFMGLSVRVQGTPVNKVIVSSYLMKLYNIWTNQSNQTTNQKNIAFNATSVRAMYFTSIQKMSNTSTKLTIDTQGGKKKMIVKRDELHLYIIKPSNSSQVQTFTVEIKDSQTNSLMASQTITLQSTAWYTIPMNGKIQNWFNSVQSKTSLNVQFKNVIANQGFPNIGTSLLEQPYLIVYMDLK</sequence>
<accession>A0A6S7FR08</accession>
<dbReference type="OrthoDB" id="10474674at2759"/>
<reference evidence="1" key="1">
    <citation type="submission" date="2020-04" db="EMBL/GenBank/DDBJ databases">
        <authorList>
            <person name="Alioto T."/>
            <person name="Alioto T."/>
            <person name="Gomez Garrido J."/>
        </authorList>
    </citation>
    <scope>NUCLEOTIDE SEQUENCE</scope>
    <source>
        <strain evidence="1">A484AB</strain>
    </source>
</reference>
<keyword evidence="2" id="KW-1185">Reference proteome</keyword>
<evidence type="ECO:0000313" key="2">
    <source>
        <dbReference type="Proteomes" id="UP001152795"/>
    </source>
</evidence>
<name>A0A6S7FR08_PARCT</name>
<dbReference type="Proteomes" id="UP001152795">
    <property type="component" value="Unassembled WGS sequence"/>
</dbReference>
<proteinExistence type="predicted"/>
<dbReference type="EMBL" id="CACRXK020000493">
    <property type="protein sequence ID" value="CAB3982364.1"/>
    <property type="molecule type" value="Genomic_DNA"/>
</dbReference>
<protein>
    <submittedName>
        <fullName evidence="1">Uncharacterized protein</fullName>
    </submittedName>
</protein>